<evidence type="ECO:0000313" key="1">
    <source>
        <dbReference type="EMBL" id="KKM79389.1"/>
    </source>
</evidence>
<dbReference type="EMBL" id="LAZR01008342">
    <property type="protein sequence ID" value="KKM79389.1"/>
    <property type="molecule type" value="Genomic_DNA"/>
</dbReference>
<accession>A0A0F9KB70</accession>
<name>A0A0F9KB70_9ZZZZ</name>
<proteinExistence type="predicted"/>
<reference evidence="1" key="1">
    <citation type="journal article" date="2015" name="Nature">
        <title>Complex archaea that bridge the gap between prokaryotes and eukaryotes.</title>
        <authorList>
            <person name="Spang A."/>
            <person name="Saw J.H."/>
            <person name="Jorgensen S.L."/>
            <person name="Zaremba-Niedzwiedzka K."/>
            <person name="Martijn J."/>
            <person name="Lind A.E."/>
            <person name="van Eijk R."/>
            <person name="Schleper C."/>
            <person name="Guy L."/>
            <person name="Ettema T.J."/>
        </authorList>
    </citation>
    <scope>NUCLEOTIDE SEQUENCE</scope>
</reference>
<gene>
    <name evidence="1" type="ORF">LCGC14_1350400</name>
</gene>
<sequence>MPEWMIHLVDGETLTDEHCYPHEVDSDRITSVERIIRGRTLTIKKSPLIEDFFIGTEASADFMMMGAGAGETSNRQILKKILGCYIKDSDPPIQCQFAMDPRSYNTILEFFEVHRKTPRGINARRIVGEKKMREIYQRQFVDEQHGIVKTALIKRAFQTPTGLCCELIKPKVKAEIFVRGSSILLEFGRHGENLAPE</sequence>
<dbReference type="AlphaFoldDB" id="A0A0F9KB70"/>
<comment type="caution">
    <text evidence="1">The sequence shown here is derived from an EMBL/GenBank/DDBJ whole genome shotgun (WGS) entry which is preliminary data.</text>
</comment>
<organism evidence="1">
    <name type="scientific">marine sediment metagenome</name>
    <dbReference type="NCBI Taxonomy" id="412755"/>
    <lineage>
        <taxon>unclassified sequences</taxon>
        <taxon>metagenomes</taxon>
        <taxon>ecological metagenomes</taxon>
    </lineage>
</organism>
<protein>
    <submittedName>
        <fullName evidence="1">Uncharacterized protein</fullName>
    </submittedName>
</protein>